<dbReference type="PROSITE" id="PS00232">
    <property type="entry name" value="CADHERIN_1"/>
    <property type="match status" value="3"/>
</dbReference>
<feature type="domain" description="Cadherin" evidence="11">
    <location>
        <begin position="869"/>
        <end position="1020"/>
    </location>
</feature>
<evidence type="ECO:0000256" key="3">
    <source>
        <dbReference type="ARBA" id="ARBA00022737"/>
    </source>
</evidence>
<sequence>MPATVDCDYMFSWSADALIVISGSFNSPFFVNALSVPKDTISDTATITFVLVEESRIGTKIGNIHAKMNAVSGVTGSMNTIDKNPFLEFKPNRYITLNGTSGDLYVRSRIDRESLCSDVGTCCATTAGLGTEVAFIPNVQFGLTNSRDMTLGHVSCALRMLVLQNPANPQFLEIIVHILDVNDNAPVWSSKILDVEVPEHAAIGHSIKLPEAIDIDQGPFNTVVAYKLFDAEYSSETEQILCTNCLGYDDESNNIFGSPVNRRNSPFKLDSQMIHTLNVGPLKFDLKLRVEGEIDREKQSTYFFILYAIDGQDEYHLHRNWLKSSQYVDQVSTNSVKHTGTLTIKVNVLDINDHEPTFIDPQPTVTIVENTKPGTVIYQAVARDTDISDERKLTYQISASASPEVLRCFQIDPVSGEVKIKGSLNRYNATLLSSNDASFDSSSQSGDANFLRKPTIGYLIPLQVTDRVHKGTTILKVHLTQVNLHAPRIHIASHLKISPAGDQLWVLENTKPGSVIAMINMEDPDKPIQQTVPDYPSQHSTRPECFTSQDYFSIRPLLIRTMSEFKLILMHPLDRENRESYSIKIECWDSGSPPLSSEVNLAVHVEDVDDSSPIFERSIYLAAVKEDQPPNTLVVRVHATDADVGKNAAIFYHIVRQTYTFASARTEGQNQESPLSEERPMLTINPKTGEIYTEVILDRETISLINCTVEACGNSCGENVVLDGDAIGGMIRTQTQVIVTVEDVNDCKPQFNSTSYEFAVVEGQPPHTQIGRVFAVDHDAETQNNALRYSLRPIPGPVGQLTKLYITVSADGVIYTYHSKLDREHAPLISFEVVAMDNGNPVLSAFASVLVRVLDTNDNSPIWLFPKQFGYQSTINVSQHATIGLQLAQLKAVDPDEGLNGEVVYSILHGNEDGFLEVDSVNGALYLSKSLYRFPYNTTGQQNNAPRMNQTQKEMELHRKSSQMQQWAHRRTDNIYIHRIILKASDRGTPPLFNTSVLNIAIFPFDEKESMDKGDHHPSDKKSLMMQQFSSVNADGIISRFDHDLIIMIILITLTSIISIVLVTAICLIRCRSVSSLRTSLTPRIHNLCEQSRHHQQQRKFEQPIRRWIQPTRWFGRRSQPNSQMCSTEIQLRRSCPDLCETNKPGFLHDESITYTTGSPIADGSRLGDNAYFTICPGAWDGKGIMRDKRLAVLDKEIYRTLASSTVDNLGHTYLVEVSPKGLESNYPILKDKPSSSNECVRTDYQPLIPTLKSPKLMCTLEDPLISAAANASENADWTQNEHTSQARRPHISLPVNIRMPHAYCQTCDRSILKTFTPNNFSSNDVCSSNLNCA</sequence>
<dbReference type="InterPro" id="IPR020894">
    <property type="entry name" value="Cadherin_CS"/>
</dbReference>
<gene>
    <name evidence="12" type="ORF">DEA37_0002268</name>
</gene>
<evidence type="ECO:0000256" key="7">
    <source>
        <dbReference type="ARBA" id="ARBA00023136"/>
    </source>
</evidence>
<feature type="transmembrane region" description="Helical" evidence="10">
    <location>
        <begin position="1045"/>
        <end position="1069"/>
    </location>
</feature>
<keyword evidence="2 10" id="KW-0812">Transmembrane</keyword>
<evidence type="ECO:0000256" key="9">
    <source>
        <dbReference type="PROSITE-ProRule" id="PRU00043"/>
    </source>
</evidence>
<dbReference type="Proteomes" id="UP000324629">
    <property type="component" value="Unassembled WGS sequence"/>
</dbReference>
<dbReference type="Pfam" id="PF00028">
    <property type="entry name" value="Cadherin"/>
    <property type="match status" value="4"/>
</dbReference>
<evidence type="ECO:0000256" key="1">
    <source>
        <dbReference type="ARBA" id="ARBA00004167"/>
    </source>
</evidence>
<evidence type="ECO:0000256" key="2">
    <source>
        <dbReference type="ARBA" id="ARBA00022692"/>
    </source>
</evidence>
<dbReference type="PROSITE" id="PS50268">
    <property type="entry name" value="CADHERIN_2"/>
    <property type="match status" value="6"/>
</dbReference>
<comment type="subcellular location">
    <subcellularLocation>
        <location evidence="1">Membrane</location>
        <topology evidence="1">Single-pass membrane protein</topology>
    </subcellularLocation>
</comment>
<proteinExistence type="predicted"/>
<keyword evidence="8" id="KW-0325">Glycoprotein</keyword>
<dbReference type="FunFam" id="2.60.40.60:FF:000092">
    <property type="entry name" value="Protocadherin 8"/>
    <property type="match status" value="1"/>
</dbReference>
<feature type="domain" description="Cadherin" evidence="11">
    <location>
        <begin position="359"/>
        <end position="489"/>
    </location>
</feature>
<evidence type="ECO:0000256" key="6">
    <source>
        <dbReference type="ARBA" id="ARBA00022989"/>
    </source>
</evidence>
<feature type="domain" description="Cadherin" evidence="11">
    <location>
        <begin position="616"/>
        <end position="751"/>
    </location>
</feature>
<keyword evidence="13" id="KW-1185">Reference proteome</keyword>
<dbReference type="CDD" id="cd11304">
    <property type="entry name" value="Cadherin_repeat"/>
    <property type="match status" value="6"/>
</dbReference>
<dbReference type="SUPFAM" id="SSF49313">
    <property type="entry name" value="Cadherin-like"/>
    <property type="match status" value="6"/>
</dbReference>
<dbReference type="InterPro" id="IPR015919">
    <property type="entry name" value="Cadherin-like_sf"/>
</dbReference>
<dbReference type="GO" id="GO:0007156">
    <property type="term" value="P:homophilic cell adhesion via plasma membrane adhesion molecules"/>
    <property type="evidence" value="ECO:0007669"/>
    <property type="project" value="InterPro"/>
</dbReference>
<evidence type="ECO:0000256" key="5">
    <source>
        <dbReference type="ARBA" id="ARBA00022889"/>
    </source>
</evidence>
<dbReference type="GO" id="GO:0005886">
    <property type="term" value="C:plasma membrane"/>
    <property type="evidence" value="ECO:0007669"/>
    <property type="project" value="InterPro"/>
</dbReference>
<feature type="domain" description="Cadherin" evidence="11">
    <location>
        <begin position="189"/>
        <end position="358"/>
    </location>
</feature>
<evidence type="ECO:0000313" key="13">
    <source>
        <dbReference type="Proteomes" id="UP000324629"/>
    </source>
</evidence>
<dbReference type="PANTHER" id="PTHR24028">
    <property type="entry name" value="CADHERIN-87A"/>
    <property type="match status" value="1"/>
</dbReference>
<dbReference type="InterPro" id="IPR013164">
    <property type="entry name" value="Cadherin_N"/>
</dbReference>
<keyword evidence="7 10" id="KW-0472">Membrane</keyword>
<feature type="domain" description="Cadherin" evidence="11">
    <location>
        <begin position="506"/>
        <end position="615"/>
    </location>
</feature>
<evidence type="ECO:0000256" key="10">
    <source>
        <dbReference type="SAM" id="Phobius"/>
    </source>
</evidence>
<keyword evidence="4 9" id="KW-0106">Calcium</keyword>
<dbReference type="PANTHER" id="PTHR24028:SF146">
    <property type="entry name" value="CADHERIN 96CB, ISOFORM D-RELATED"/>
    <property type="match status" value="1"/>
</dbReference>
<evidence type="ECO:0000256" key="8">
    <source>
        <dbReference type="ARBA" id="ARBA00023180"/>
    </source>
</evidence>
<dbReference type="Pfam" id="PF08266">
    <property type="entry name" value="Cadherin_2"/>
    <property type="match status" value="1"/>
</dbReference>
<keyword evidence="3" id="KW-0677">Repeat</keyword>
<comment type="caution">
    <text evidence="12">The sequence shown here is derived from an EMBL/GenBank/DDBJ whole genome shotgun (WGS) entry which is preliminary data.</text>
</comment>
<evidence type="ECO:0000256" key="4">
    <source>
        <dbReference type="ARBA" id="ARBA00022837"/>
    </source>
</evidence>
<dbReference type="InterPro" id="IPR050174">
    <property type="entry name" value="Protocadherin/Cadherin-CA"/>
</dbReference>
<evidence type="ECO:0000313" key="12">
    <source>
        <dbReference type="EMBL" id="KAA3679860.1"/>
    </source>
</evidence>
<organism evidence="12 13">
    <name type="scientific">Paragonimus westermani</name>
    <dbReference type="NCBI Taxonomy" id="34504"/>
    <lineage>
        <taxon>Eukaryota</taxon>
        <taxon>Metazoa</taxon>
        <taxon>Spiralia</taxon>
        <taxon>Lophotrochozoa</taxon>
        <taxon>Platyhelminthes</taxon>
        <taxon>Trematoda</taxon>
        <taxon>Digenea</taxon>
        <taxon>Plagiorchiida</taxon>
        <taxon>Troglotremata</taxon>
        <taxon>Troglotrematidae</taxon>
        <taxon>Paragonimus</taxon>
    </lineage>
</organism>
<dbReference type="InterPro" id="IPR002126">
    <property type="entry name" value="Cadherin-like_dom"/>
</dbReference>
<keyword evidence="6 10" id="KW-1133">Transmembrane helix</keyword>
<dbReference type="PRINTS" id="PR00205">
    <property type="entry name" value="CADHERIN"/>
</dbReference>
<dbReference type="EMBL" id="QNGE01000611">
    <property type="protein sequence ID" value="KAA3679860.1"/>
    <property type="molecule type" value="Genomic_DNA"/>
</dbReference>
<protein>
    <submittedName>
        <fullName evidence="12">Protocadherin delta 1</fullName>
    </submittedName>
</protein>
<evidence type="ECO:0000259" key="11">
    <source>
        <dbReference type="PROSITE" id="PS50268"/>
    </source>
</evidence>
<dbReference type="Gene3D" id="2.60.40.60">
    <property type="entry name" value="Cadherins"/>
    <property type="match status" value="7"/>
</dbReference>
<dbReference type="GO" id="GO:0005509">
    <property type="term" value="F:calcium ion binding"/>
    <property type="evidence" value="ECO:0007669"/>
    <property type="project" value="UniProtKB-UniRule"/>
</dbReference>
<reference evidence="12 13" key="1">
    <citation type="journal article" date="2019" name="Gigascience">
        <title>Whole-genome sequence of the oriental lung fluke Paragonimus westermani.</title>
        <authorList>
            <person name="Oey H."/>
            <person name="Zakrzewski M."/>
            <person name="Narain K."/>
            <person name="Devi K.R."/>
            <person name="Agatsuma T."/>
            <person name="Nawaratna S."/>
            <person name="Gobert G.N."/>
            <person name="Jones M.K."/>
            <person name="Ragan M.A."/>
            <person name="McManus D.P."/>
            <person name="Krause L."/>
        </authorList>
    </citation>
    <scope>NUCLEOTIDE SEQUENCE [LARGE SCALE GENOMIC DNA]</scope>
    <source>
        <strain evidence="12 13">IND2009</strain>
    </source>
</reference>
<keyword evidence="5" id="KW-0130">Cell adhesion</keyword>
<dbReference type="SMART" id="SM00112">
    <property type="entry name" value="CA"/>
    <property type="match status" value="5"/>
</dbReference>
<name>A0A5J4NXF2_9TREM</name>
<accession>A0A5J4NXF2</accession>
<feature type="domain" description="Cadherin" evidence="11">
    <location>
        <begin position="752"/>
        <end position="863"/>
    </location>
</feature>